<accession>A0A2R6RRP3</accession>
<dbReference type="OrthoDB" id="2019747at2759"/>
<dbReference type="Pfam" id="PF00139">
    <property type="entry name" value="Lectin_legB"/>
    <property type="match status" value="1"/>
</dbReference>
<evidence type="ECO:0000256" key="3">
    <source>
        <dbReference type="SAM" id="Phobius"/>
    </source>
</evidence>
<dbReference type="STRING" id="1590841.A0A2R6RRP3"/>
<dbReference type="PANTHER" id="PTHR32401:SF16">
    <property type="entry name" value="CONCANAVALIN A-LIKE LECTIN FAMILY PROTEIN"/>
    <property type="match status" value="1"/>
</dbReference>
<dbReference type="Gene3D" id="2.60.120.200">
    <property type="match status" value="1"/>
</dbReference>
<keyword evidence="3" id="KW-1133">Transmembrane helix</keyword>
<dbReference type="Proteomes" id="UP000241394">
    <property type="component" value="Chromosome LG3"/>
</dbReference>
<dbReference type="PANTHER" id="PTHR32401">
    <property type="entry name" value="CONCANAVALIN A-LIKE LECTIN FAMILY PROTEIN"/>
    <property type="match status" value="1"/>
</dbReference>
<dbReference type="InterPro" id="IPR001220">
    <property type="entry name" value="Legume_lectin_dom"/>
</dbReference>
<dbReference type="InterPro" id="IPR013320">
    <property type="entry name" value="ConA-like_dom_sf"/>
</dbReference>
<protein>
    <submittedName>
        <fullName evidence="6">Legume lectin domain protein</fullName>
    </submittedName>
</protein>
<feature type="chain" id="PRO_5015340876" evidence="4">
    <location>
        <begin position="26"/>
        <end position="353"/>
    </location>
</feature>
<sequence>MATVTSFRYISALSLLILLIKSVSADQNWSFAFKNFGNDSSFESKIALYGDAKVVNGGSSLEISGFSSLSAGRVFYKKPIKLFEENPKRTVSFSTNFTFSISPENGDGLVFVMVPVGFPLNVFDGGSFGLLSGNKNRIFGVEFDTWMDDKYGDLNRNHVGVDVNSLVSVKVGNVSSINLVLNSGKKLQAWIDYEAGSKRLEVRLSKLGEARPVDPLLLCPIDLSHMWKEEEVFVGLSSSSGNSSQGCNVYSWSFKLRLVSHWMHSQPLDPESFSKKTKSPPAPNTRDCLLKVLAAMIFGTGIGALGAFFVLFVWTVLGNRRPVVPEEYPPQPVGFEYENFKVVVDKATKDGKN</sequence>
<dbReference type="SUPFAM" id="SSF49899">
    <property type="entry name" value="Concanavalin A-like lectins/glucanases"/>
    <property type="match status" value="1"/>
</dbReference>
<proteinExistence type="inferred from homology"/>
<evidence type="ECO:0000256" key="2">
    <source>
        <dbReference type="ARBA" id="ARBA00022734"/>
    </source>
</evidence>
<organism evidence="6 7">
    <name type="scientific">Actinidia chinensis var. chinensis</name>
    <name type="common">Chinese soft-hair kiwi</name>
    <dbReference type="NCBI Taxonomy" id="1590841"/>
    <lineage>
        <taxon>Eukaryota</taxon>
        <taxon>Viridiplantae</taxon>
        <taxon>Streptophyta</taxon>
        <taxon>Embryophyta</taxon>
        <taxon>Tracheophyta</taxon>
        <taxon>Spermatophyta</taxon>
        <taxon>Magnoliopsida</taxon>
        <taxon>eudicotyledons</taxon>
        <taxon>Gunneridae</taxon>
        <taxon>Pentapetalae</taxon>
        <taxon>asterids</taxon>
        <taxon>Ericales</taxon>
        <taxon>Actinidiaceae</taxon>
        <taxon>Actinidia</taxon>
    </lineage>
</organism>
<gene>
    <name evidence="6" type="ORF">CEY00_Acc02959</name>
</gene>
<feature type="signal peptide" evidence="4">
    <location>
        <begin position="1"/>
        <end position="25"/>
    </location>
</feature>
<comment type="caution">
    <text evidence="6">The sequence shown here is derived from an EMBL/GenBank/DDBJ whole genome shotgun (WGS) entry which is preliminary data.</text>
</comment>
<reference evidence="7" key="2">
    <citation type="journal article" date="2018" name="BMC Genomics">
        <title>A manually annotated Actinidia chinensis var. chinensis (kiwifruit) genome highlights the challenges associated with draft genomes and gene prediction in plants.</title>
        <authorList>
            <person name="Pilkington S.M."/>
            <person name="Crowhurst R."/>
            <person name="Hilario E."/>
            <person name="Nardozza S."/>
            <person name="Fraser L."/>
            <person name="Peng Y."/>
            <person name="Gunaseelan K."/>
            <person name="Simpson R."/>
            <person name="Tahir J."/>
            <person name="Deroles S.C."/>
            <person name="Templeton K."/>
            <person name="Luo Z."/>
            <person name="Davy M."/>
            <person name="Cheng C."/>
            <person name="McNeilage M."/>
            <person name="Scaglione D."/>
            <person name="Liu Y."/>
            <person name="Zhang Q."/>
            <person name="Datson P."/>
            <person name="De Silva N."/>
            <person name="Gardiner S.E."/>
            <person name="Bassett H."/>
            <person name="Chagne D."/>
            <person name="McCallum J."/>
            <person name="Dzierzon H."/>
            <person name="Deng C."/>
            <person name="Wang Y.Y."/>
            <person name="Barron L."/>
            <person name="Manako K."/>
            <person name="Bowen J."/>
            <person name="Foster T.M."/>
            <person name="Erridge Z.A."/>
            <person name="Tiffin H."/>
            <person name="Waite C.N."/>
            <person name="Davies K.M."/>
            <person name="Grierson E.P."/>
            <person name="Laing W.A."/>
            <person name="Kirk R."/>
            <person name="Chen X."/>
            <person name="Wood M."/>
            <person name="Montefiori M."/>
            <person name="Brummell D.A."/>
            <person name="Schwinn K.E."/>
            <person name="Catanach A."/>
            <person name="Fullerton C."/>
            <person name="Li D."/>
            <person name="Meiyalaghan S."/>
            <person name="Nieuwenhuizen N."/>
            <person name="Read N."/>
            <person name="Prakash R."/>
            <person name="Hunter D."/>
            <person name="Zhang H."/>
            <person name="McKenzie M."/>
            <person name="Knabel M."/>
            <person name="Harris A."/>
            <person name="Allan A.C."/>
            <person name="Gleave A."/>
            <person name="Chen A."/>
            <person name="Janssen B.J."/>
            <person name="Plunkett B."/>
            <person name="Ampomah-Dwamena C."/>
            <person name="Voogd C."/>
            <person name="Leif D."/>
            <person name="Lafferty D."/>
            <person name="Souleyre E.J.F."/>
            <person name="Varkonyi-Gasic E."/>
            <person name="Gambi F."/>
            <person name="Hanley J."/>
            <person name="Yao J.L."/>
            <person name="Cheung J."/>
            <person name="David K.M."/>
            <person name="Warren B."/>
            <person name="Marsh K."/>
            <person name="Snowden K.C."/>
            <person name="Lin-Wang K."/>
            <person name="Brian L."/>
            <person name="Martinez-Sanchez M."/>
            <person name="Wang M."/>
            <person name="Ileperuma N."/>
            <person name="Macnee N."/>
            <person name="Campin R."/>
            <person name="McAtee P."/>
            <person name="Drummond R.S.M."/>
            <person name="Espley R.V."/>
            <person name="Ireland H.S."/>
            <person name="Wu R."/>
            <person name="Atkinson R.G."/>
            <person name="Karunairetnam S."/>
            <person name="Bulley S."/>
            <person name="Chunkath S."/>
            <person name="Hanley Z."/>
            <person name="Storey R."/>
            <person name="Thrimawithana A.H."/>
            <person name="Thomson S."/>
            <person name="David C."/>
            <person name="Testolin R."/>
            <person name="Huang H."/>
            <person name="Hellens R.P."/>
            <person name="Schaffer R.J."/>
        </authorList>
    </citation>
    <scope>NUCLEOTIDE SEQUENCE [LARGE SCALE GENOMIC DNA]</scope>
    <source>
        <strain evidence="7">cv. Red5</strain>
    </source>
</reference>
<keyword evidence="4" id="KW-0732">Signal</keyword>
<name>A0A2R6RRP3_ACTCC</name>
<dbReference type="GO" id="GO:0030246">
    <property type="term" value="F:carbohydrate binding"/>
    <property type="evidence" value="ECO:0007669"/>
    <property type="project" value="UniProtKB-KW"/>
</dbReference>
<dbReference type="AlphaFoldDB" id="A0A2R6RRP3"/>
<evidence type="ECO:0000256" key="1">
    <source>
        <dbReference type="ARBA" id="ARBA00007606"/>
    </source>
</evidence>
<feature type="domain" description="Legume lectin" evidence="5">
    <location>
        <begin position="30"/>
        <end position="266"/>
    </location>
</feature>
<keyword evidence="7" id="KW-1185">Reference proteome</keyword>
<dbReference type="InParanoid" id="A0A2R6RRP3"/>
<dbReference type="OMA" id="PQWMHSE"/>
<dbReference type="EMBL" id="NKQK01000003">
    <property type="protein sequence ID" value="PSS32659.1"/>
    <property type="molecule type" value="Genomic_DNA"/>
</dbReference>
<evidence type="ECO:0000313" key="7">
    <source>
        <dbReference type="Proteomes" id="UP000241394"/>
    </source>
</evidence>
<dbReference type="InterPro" id="IPR050258">
    <property type="entry name" value="Leguminous_Lectin"/>
</dbReference>
<evidence type="ECO:0000313" key="6">
    <source>
        <dbReference type="EMBL" id="PSS32659.1"/>
    </source>
</evidence>
<dbReference type="Gramene" id="PSS32659">
    <property type="protein sequence ID" value="PSS32659"/>
    <property type="gene ID" value="CEY00_Acc02959"/>
</dbReference>
<feature type="transmembrane region" description="Helical" evidence="3">
    <location>
        <begin position="292"/>
        <end position="317"/>
    </location>
</feature>
<dbReference type="CDD" id="cd06899">
    <property type="entry name" value="lectin_legume_LecRK_Arcelin_ConA"/>
    <property type="match status" value="1"/>
</dbReference>
<keyword evidence="3" id="KW-0472">Membrane</keyword>
<comment type="similarity">
    <text evidence="1">Belongs to the leguminous lectin family.</text>
</comment>
<reference evidence="6 7" key="1">
    <citation type="submission" date="2017-07" db="EMBL/GenBank/DDBJ databases">
        <title>An improved, manually edited Actinidia chinensis var. chinensis (kiwifruit) genome highlights the challenges associated with draft genomes and gene prediction in plants.</title>
        <authorList>
            <person name="Pilkington S."/>
            <person name="Crowhurst R."/>
            <person name="Hilario E."/>
            <person name="Nardozza S."/>
            <person name="Fraser L."/>
            <person name="Peng Y."/>
            <person name="Gunaseelan K."/>
            <person name="Simpson R."/>
            <person name="Tahir J."/>
            <person name="Deroles S."/>
            <person name="Templeton K."/>
            <person name="Luo Z."/>
            <person name="Davy M."/>
            <person name="Cheng C."/>
            <person name="Mcneilage M."/>
            <person name="Scaglione D."/>
            <person name="Liu Y."/>
            <person name="Zhang Q."/>
            <person name="Datson P."/>
            <person name="De Silva N."/>
            <person name="Gardiner S."/>
            <person name="Bassett H."/>
            <person name="Chagne D."/>
            <person name="Mccallum J."/>
            <person name="Dzierzon H."/>
            <person name="Deng C."/>
            <person name="Wang Y.-Y."/>
            <person name="Barron N."/>
            <person name="Manako K."/>
            <person name="Bowen J."/>
            <person name="Foster T."/>
            <person name="Erridge Z."/>
            <person name="Tiffin H."/>
            <person name="Waite C."/>
            <person name="Davies K."/>
            <person name="Grierson E."/>
            <person name="Laing W."/>
            <person name="Kirk R."/>
            <person name="Chen X."/>
            <person name="Wood M."/>
            <person name="Montefiori M."/>
            <person name="Brummell D."/>
            <person name="Schwinn K."/>
            <person name="Catanach A."/>
            <person name="Fullerton C."/>
            <person name="Li D."/>
            <person name="Meiyalaghan S."/>
            <person name="Nieuwenhuizen N."/>
            <person name="Read N."/>
            <person name="Prakash R."/>
            <person name="Hunter D."/>
            <person name="Zhang H."/>
            <person name="Mckenzie M."/>
            <person name="Knabel M."/>
            <person name="Harris A."/>
            <person name="Allan A."/>
            <person name="Chen A."/>
            <person name="Janssen B."/>
            <person name="Plunkett B."/>
            <person name="Dwamena C."/>
            <person name="Voogd C."/>
            <person name="Leif D."/>
            <person name="Lafferty D."/>
            <person name="Souleyre E."/>
            <person name="Varkonyi-Gasic E."/>
            <person name="Gambi F."/>
            <person name="Hanley J."/>
            <person name="Yao J.-L."/>
            <person name="Cheung J."/>
            <person name="David K."/>
            <person name="Warren B."/>
            <person name="Marsh K."/>
            <person name="Snowden K."/>
            <person name="Lin-Wang K."/>
            <person name="Brian L."/>
            <person name="Martinez-Sanchez M."/>
            <person name="Wang M."/>
            <person name="Ileperuma N."/>
            <person name="Macnee N."/>
            <person name="Campin R."/>
            <person name="Mcatee P."/>
            <person name="Drummond R."/>
            <person name="Espley R."/>
            <person name="Ireland H."/>
            <person name="Wu R."/>
            <person name="Atkinson R."/>
            <person name="Karunairetnam S."/>
            <person name="Bulley S."/>
            <person name="Chunkath S."/>
            <person name="Hanley Z."/>
            <person name="Storey R."/>
            <person name="Thrimawithana A."/>
            <person name="Thomson S."/>
            <person name="David C."/>
            <person name="Testolin R."/>
        </authorList>
    </citation>
    <scope>NUCLEOTIDE SEQUENCE [LARGE SCALE GENOMIC DNA]</scope>
    <source>
        <strain evidence="7">cv. Red5</strain>
        <tissue evidence="6">Young leaf</tissue>
    </source>
</reference>
<keyword evidence="3" id="KW-0812">Transmembrane</keyword>
<keyword evidence="2 6" id="KW-0430">Lectin</keyword>
<evidence type="ECO:0000256" key="4">
    <source>
        <dbReference type="SAM" id="SignalP"/>
    </source>
</evidence>
<evidence type="ECO:0000259" key="5">
    <source>
        <dbReference type="Pfam" id="PF00139"/>
    </source>
</evidence>
<dbReference type="FunCoup" id="A0A2R6RRP3">
    <property type="interactions" value="3119"/>
</dbReference>